<evidence type="ECO:0000313" key="2">
    <source>
        <dbReference type="EMBL" id="NYG34644.1"/>
    </source>
</evidence>
<dbReference type="GO" id="GO:0005886">
    <property type="term" value="C:plasma membrane"/>
    <property type="evidence" value="ECO:0007669"/>
    <property type="project" value="TreeGrafter"/>
</dbReference>
<dbReference type="InterPro" id="IPR050445">
    <property type="entry name" value="Bact_polysacc_biosynth/exp"/>
</dbReference>
<name>A0A7Y9R2Z1_9BURK</name>
<protein>
    <submittedName>
        <fullName evidence="2">Capsular polysaccharide transport system permease protein</fullName>
    </submittedName>
</protein>
<dbReference type="Proteomes" id="UP000518288">
    <property type="component" value="Unassembled WGS sequence"/>
</dbReference>
<sequence length="367" mass="40496">MKRHLARHRLAVLLIAMPMLVAALYFTLMARDRFVSTAVLTVRSAGHDTPSLGGLSMLLSGTAGASIEDTRYLREYLHSLGLMHKLDARLQLRAHFESAHTDVLMRLGSGTGQEEMLDYWRQRVEVSLDETSGLLTLRVQGFDPTFAQQVNKALLAESEAFINHISQRIANEQLGFAKEELSRAAGQLALGQQALIAFQARHQMLDPLADAQATGARATELRSRLTRLEAELNTKQAFLNDDAADIVTLKAELAATRQQIGRETSSATTTRPNTNGTLSKLAIEFHGLKTQVTLAESAYKSALASVEATRIESSRKLKSLVVIEPPTHPEMAEFPRRLYDLATLLMACLIVFATVQLARATVQEHRD</sequence>
<dbReference type="RefSeq" id="WP_179635259.1">
    <property type="nucleotide sequence ID" value="NZ_JACCFH010000001.1"/>
</dbReference>
<accession>A0A7Y9R2Z1</accession>
<gene>
    <name evidence="2" type="ORF">BDD16_003630</name>
</gene>
<evidence type="ECO:0000313" key="3">
    <source>
        <dbReference type="Proteomes" id="UP000518288"/>
    </source>
</evidence>
<keyword evidence="1" id="KW-1133">Transmembrane helix</keyword>
<dbReference type="GO" id="GO:0004713">
    <property type="term" value="F:protein tyrosine kinase activity"/>
    <property type="evidence" value="ECO:0007669"/>
    <property type="project" value="TreeGrafter"/>
</dbReference>
<dbReference type="AlphaFoldDB" id="A0A7Y9R2Z1"/>
<organism evidence="2 3">
    <name type="scientific">Sphaerotilus montanus</name>
    <dbReference type="NCBI Taxonomy" id="522889"/>
    <lineage>
        <taxon>Bacteria</taxon>
        <taxon>Pseudomonadati</taxon>
        <taxon>Pseudomonadota</taxon>
        <taxon>Betaproteobacteria</taxon>
        <taxon>Burkholderiales</taxon>
        <taxon>Sphaerotilaceae</taxon>
        <taxon>Sphaerotilus</taxon>
    </lineage>
</organism>
<dbReference type="PANTHER" id="PTHR32309:SF13">
    <property type="entry name" value="FERRIC ENTEROBACTIN TRANSPORT PROTEIN FEPE"/>
    <property type="match status" value="1"/>
</dbReference>
<keyword evidence="3" id="KW-1185">Reference proteome</keyword>
<evidence type="ECO:0000256" key="1">
    <source>
        <dbReference type="SAM" id="Phobius"/>
    </source>
</evidence>
<dbReference type="PANTHER" id="PTHR32309">
    <property type="entry name" value="TYROSINE-PROTEIN KINASE"/>
    <property type="match status" value="1"/>
</dbReference>
<dbReference type="EMBL" id="JACCFH010000001">
    <property type="protein sequence ID" value="NYG34644.1"/>
    <property type="molecule type" value="Genomic_DNA"/>
</dbReference>
<keyword evidence="1" id="KW-0472">Membrane</keyword>
<comment type="caution">
    <text evidence="2">The sequence shown here is derived from an EMBL/GenBank/DDBJ whole genome shotgun (WGS) entry which is preliminary data.</text>
</comment>
<proteinExistence type="predicted"/>
<feature type="transmembrane region" description="Helical" evidence="1">
    <location>
        <begin position="12"/>
        <end position="30"/>
    </location>
</feature>
<keyword evidence="1" id="KW-0812">Transmembrane</keyword>
<reference evidence="2 3" key="1">
    <citation type="submission" date="2020-07" db="EMBL/GenBank/DDBJ databases">
        <title>Genomic Encyclopedia of Archaeal and Bacterial Type Strains, Phase II (KMG-II): from individual species to whole genera.</title>
        <authorList>
            <person name="Goeker M."/>
        </authorList>
    </citation>
    <scope>NUCLEOTIDE SEQUENCE [LARGE SCALE GENOMIC DNA]</scope>
    <source>
        <strain evidence="2 3">DSM 21226</strain>
    </source>
</reference>